<organism evidence="1 2">
    <name type="scientific">Diaporthe australafricana</name>
    <dbReference type="NCBI Taxonomy" id="127596"/>
    <lineage>
        <taxon>Eukaryota</taxon>
        <taxon>Fungi</taxon>
        <taxon>Dikarya</taxon>
        <taxon>Ascomycota</taxon>
        <taxon>Pezizomycotina</taxon>
        <taxon>Sordariomycetes</taxon>
        <taxon>Sordariomycetidae</taxon>
        <taxon>Diaporthales</taxon>
        <taxon>Diaporthaceae</taxon>
        <taxon>Diaporthe</taxon>
    </lineage>
</organism>
<dbReference type="EMBL" id="JAWRVE010000122">
    <property type="protein sequence ID" value="KAL1856395.1"/>
    <property type="molecule type" value="Genomic_DNA"/>
</dbReference>
<accession>A0ABR3W9E8</accession>
<sequence>MASTALSQSQCATGIRSFVLNEMRAQKTWSGGDIQDGSKDPAATRFRFKIDTDIHEVYREAEHVFRFKLIARIAIVHNDKSATSRLAIIEHQRDVAKEDLRHLSLFGNSEQMNHRSDWYVHLLDSMQQRDSAEDVIRDLRKLLEVSAYNRQEVTAPSQSHWGLQNFTDKCVDRDIIGDAVLEMIRHLKTTWLHQKGLASLKDMPTHSKHLGAKPSIISLMDASEAFCAVVIDTGLYFQLDE</sequence>
<protein>
    <submittedName>
        <fullName evidence="1">Uncharacterized protein</fullName>
    </submittedName>
</protein>
<evidence type="ECO:0000313" key="1">
    <source>
        <dbReference type="EMBL" id="KAL1856395.1"/>
    </source>
</evidence>
<keyword evidence="2" id="KW-1185">Reference proteome</keyword>
<dbReference type="Proteomes" id="UP001583177">
    <property type="component" value="Unassembled WGS sequence"/>
</dbReference>
<name>A0ABR3W9E8_9PEZI</name>
<gene>
    <name evidence="1" type="ORF">Daus18300_010767</name>
</gene>
<reference evidence="1 2" key="1">
    <citation type="journal article" date="2024" name="IMA Fungus">
        <title>IMA Genome - F19 : A genome assembly and annotation guide to empower mycologists, including annotated draft genome sequences of Ceratocystis pirilliformis, Diaporthe australafricana, Fusarium ophioides, Paecilomyces lecythidis, and Sporothrix stenoceras.</title>
        <authorList>
            <person name="Aylward J."/>
            <person name="Wilson A.M."/>
            <person name="Visagie C.M."/>
            <person name="Spraker J."/>
            <person name="Barnes I."/>
            <person name="Buitendag C."/>
            <person name="Ceriani C."/>
            <person name="Del Mar Angel L."/>
            <person name="du Plessis D."/>
            <person name="Fuchs T."/>
            <person name="Gasser K."/>
            <person name="Kramer D."/>
            <person name="Li W."/>
            <person name="Munsamy K."/>
            <person name="Piso A."/>
            <person name="Price J.L."/>
            <person name="Sonnekus B."/>
            <person name="Thomas C."/>
            <person name="van der Nest A."/>
            <person name="van Dijk A."/>
            <person name="van Heerden A."/>
            <person name="van Vuuren N."/>
            <person name="Yilmaz N."/>
            <person name="Duong T.A."/>
            <person name="van der Merwe N.A."/>
            <person name="Wingfield M.J."/>
            <person name="Wingfield B.D."/>
        </authorList>
    </citation>
    <scope>NUCLEOTIDE SEQUENCE [LARGE SCALE GENOMIC DNA]</scope>
    <source>
        <strain evidence="1 2">CMW 18300</strain>
    </source>
</reference>
<proteinExistence type="predicted"/>
<evidence type="ECO:0000313" key="2">
    <source>
        <dbReference type="Proteomes" id="UP001583177"/>
    </source>
</evidence>
<comment type="caution">
    <text evidence="1">The sequence shown here is derived from an EMBL/GenBank/DDBJ whole genome shotgun (WGS) entry which is preliminary data.</text>
</comment>